<evidence type="ECO:0000256" key="1">
    <source>
        <dbReference type="SAM" id="MobiDB-lite"/>
    </source>
</evidence>
<dbReference type="OrthoDB" id="2283785at2759"/>
<proteinExistence type="predicted"/>
<feature type="domain" description="Bul1 C-terminal" evidence="3">
    <location>
        <begin position="350"/>
        <end position="427"/>
    </location>
</feature>
<dbReference type="AlphaFoldDB" id="A0A9P4Q644"/>
<comment type="caution">
    <text evidence="4">The sequence shown here is derived from an EMBL/GenBank/DDBJ whole genome shotgun (WGS) entry which is preliminary data.</text>
</comment>
<accession>A0A9P4Q644</accession>
<dbReference type="Proteomes" id="UP000799441">
    <property type="component" value="Unassembled WGS sequence"/>
</dbReference>
<feature type="compositionally biased region" description="Polar residues" evidence="1">
    <location>
        <begin position="426"/>
        <end position="446"/>
    </location>
</feature>
<dbReference type="InterPro" id="IPR039634">
    <property type="entry name" value="Bul1-like"/>
</dbReference>
<feature type="region of interest" description="Disordered" evidence="1">
    <location>
        <begin position="426"/>
        <end position="447"/>
    </location>
</feature>
<feature type="domain" description="Arrestin-like N-terminal" evidence="2">
    <location>
        <begin position="17"/>
        <end position="119"/>
    </location>
</feature>
<feature type="region of interest" description="Disordered" evidence="1">
    <location>
        <begin position="337"/>
        <end position="358"/>
    </location>
</feature>
<dbReference type="EMBL" id="MU003821">
    <property type="protein sequence ID" value="KAF2718717.1"/>
    <property type="molecule type" value="Genomic_DNA"/>
</dbReference>
<dbReference type="Gene3D" id="2.60.40.640">
    <property type="match status" value="1"/>
</dbReference>
<dbReference type="InterPro" id="IPR022794">
    <property type="entry name" value="Bul1_C"/>
</dbReference>
<evidence type="ECO:0000313" key="5">
    <source>
        <dbReference type="Proteomes" id="UP000799441"/>
    </source>
</evidence>
<keyword evidence="5" id="KW-1185">Reference proteome</keyword>
<dbReference type="InterPro" id="IPR014752">
    <property type="entry name" value="Arrestin-like_C"/>
</dbReference>
<protein>
    <recommendedName>
        <fullName evidence="6">Arrestin-like N-terminal domain-containing protein</fullName>
    </recommendedName>
</protein>
<dbReference type="InterPro" id="IPR011021">
    <property type="entry name" value="Arrestin-like_N"/>
</dbReference>
<dbReference type="PANTHER" id="PTHR31904">
    <property type="entry name" value="BYPASS OF STOP CODON PROTEIN 5-RELATED"/>
    <property type="match status" value="1"/>
</dbReference>
<dbReference type="PANTHER" id="PTHR31904:SF1">
    <property type="entry name" value="BYPASS OF STOP CODON PROTEIN 5-RELATED"/>
    <property type="match status" value="1"/>
</dbReference>
<dbReference type="Pfam" id="PF00339">
    <property type="entry name" value="Arrestin_N"/>
    <property type="match status" value="1"/>
</dbReference>
<feature type="compositionally biased region" description="Basic and acidic residues" evidence="1">
    <location>
        <begin position="337"/>
        <end position="347"/>
    </location>
</feature>
<sequence>MGSRIRSLVHAPKPEIEVKLNHNNKTFTNGDKIDGTISVTAPVDTYFTQLDIEFLGTSRCYVERLTTAAAVSGRSEAFHQFLKLEQPNTHLYYPEDCKLKAGKTYDFPFVFVIPQQLLPKICRHKVSNPEVHNRHIGLPPTLGDKDLTNHPDALDDFTPDMATIRYGVFARLSTSKLINDEVKGSVLAARARRVRIIPAVEEQPPLAVDDSDEYVMRKEKKIKKGVLKGKLGTLAIEAAQPKSLRLPNPHAVCEGRISTMARVMLRFDPLDDTCPPPRLGSLSSKLKITTFFASTARQKIPSKQTALVDLSQGIHSESIQLSSRCMANVEWTKREAGSEILSSRRDSSMSTSSLDFGETPAPTGAYQGKSYYVAKILVPVALPTDKSFVPSFHSCLVSRVYSIGLNLSVQTAGLGGSMDLKVPVQVSSEGSGNTPEGTRRASTVSGVGSHLQMEMDGDDADDIFRPRQMSTGIEAGRSGMSGRREAPPMYSALPPGTRSQALVH</sequence>
<evidence type="ECO:0008006" key="6">
    <source>
        <dbReference type="Google" id="ProtNLM"/>
    </source>
</evidence>
<evidence type="ECO:0000313" key="4">
    <source>
        <dbReference type="EMBL" id="KAF2718717.1"/>
    </source>
</evidence>
<organism evidence="4 5">
    <name type="scientific">Polychaeton citri CBS 116435</name>
    <dbReference type="NCBI Taxonomy" id="1314669"/>
    <lineage>
        <taxon>Eukaryota</taxon>
        <taxon>Fungi</taxon>
        <taxon>Dikarya</taxon>
        <taxon>Ascomycota</taxon>
        <taxon>Pezizomycotina</taxon>
        <taxon>Dothideomycetes</taxon>
        <taxon>Dothideomycetidae</taxon>
        <taxon>Capnodiales</taxon>
        <taxon>Capnodiaceae</taxon>
        <taxon>Polychaeton</taxon>
    </lineage>
</organism>
<evidence type="ECO:0000259" key="2">
    <source>
        <dbReference type="Pfam" id="PF00339"/>
    </source>
</evidence>
<name>A0A9P4Q644_9PEZI</name>
<gene>
    <name evidence="4" type="ORF">K431DRAFT_230298</name>
</gene>
<evidence type="ECO:0000259" key="3">
    <source>
        <dbReference type="Pfam" id="PF04426"/>
    </source>
</evidence>
<reference evidence="4" key="1">
    <citation type="journal article" date="2020" name="Stud. Mycol.">
        <title>101 Dothideomycetes genomes: a test case for predicting lifestyles and emergence of pathogens.</title>
        <authorList>
            <person name="Haridas S."/>
            <person name="Albert R."/>
            <person name="Binder M."/>
            <person name="Bloem J."/>
            <person name="Labutti K."/>
            <person name="Salamov A."/>
            <person name="Andreopoulos B."/>
            <person name="Baker S."/>
            <person name="Barry K."/>
            <person name="Bills G."/>
            <person name="Bluhm B."/>
            <person name="Cannon C."/>
            <person name="Castanera R."/>
            <person name="Culley D."/>
            <person name="Daum C."/>
            <person name="Ezra D."/>
            <person name="Gonzalez J."/>
            <person name="Henrissat B."/>
            <person name="Kuo A."/>
            <person name="Liang C."/>
            <person name="Lipzen A."/>
            <person name="Lutzoni F."/>
            <person name="Magnuson J."/>
            <person name="Mondo S."/>
            <person name="Nolan M."/>
            <person name="Ohm R."/>
            <person name="Pangilinan J."/>
            <person name="Park H.-J."/>
            <person name="Ramirez L."/>
            <person name="Alfaro M."/>
            <person name="Sun H."/>
            <person name="Tritt A."/>
            <person name="Yoshinaga Y."/>
            <person name="Zwiers L.-H."/>
            <person name="Turgeon B."/>
            <person name="Goodwin S."/>
            <person name="Spatafora J."/>
            <person name="Crous P."/>
            <person name="Grigoriev I."/>
        </authorList>
    </citation>
    <scope>NUCLEOTIDE SEQUENCE</scope>
    <source>
        <strain evidence="4">CBS 116435</strain>
    </source>
</reference>
<dbReference type="Pfam" id="PF04426">
    <property type="entry name" value="Bul1_C"/>
    <property type="match status" value="1"/>
</dbReference>
<feature type="region of interest" description="Disordered" evidence="1">
    <location>
        <begin position="473"/>
        <end position="504"/>
    </location>
</feature>